<keyword evidence="4" id="KW-0285">Flavoprotein</keyword>
<keyword evidence="8" id="KW-0560">Oxidoreductase</keyword>
<evidence type="ECO:0000313" key="13">
    <source>
        <dbReference type="Proteomes" id="UP000567885"/>
    </source>
</evidence>
<accession>A0A8H5X3R3</accession>
<dbReference type="Proteomes" id="UP000567885">
    <property type="component" value="Unassembled WGS sequence"/>
</dbReference>
<keyword evidence="9" id="KW-0503">Monooxygenase</keyword>
<evidence type="ECO:0000256" key="6">
    <source>
        <dbReference type="ARBA" id="ARBA00022827"/>
    </source>
</evidence>
<keyword evidence="10" id="KW-0472">Membrane</keyword>
<name>A0A8H5X3R3_FUSHE</name>
<evidence type="ECO:0000256" key="3">
    <source>
        <dbReference type="ARBA" id="ARBA00007992"/>
    </source>
</evidence>
<dbReference type="Gene3D" id="3.50.50.60">
    <property type="entry name" value="FAD/NAD(P)-binding domain"/>
    <property type="match status" value="2"/>
</dbReference>
<dbReference type="Pfam" id="PF01494">
    <property type="entry name" value="FAD_binding_3"/>
    <property type="match status" value="1"/>
</dbReference>
<dbReference type="SUPFAM" id="SSF51905">
    <property type="entry name" value="FAD/NAD(P)-binding domain"/>
    <property type="match status" value="1"/>
</dbReference>
<keyword evidence="5" id="KW-0812">Transmembrane</keyword>
<evidence type="ECO:0000256" key="7">
    <source>
        <dbReference type="ARBA" id="ARBA00022989"/>
    </source>
</evidence>
<dbReference type="InterPro" id="IPR036188">
    <property type="entry name" value="FAD/NAD-bd_sf"/>
</dbReference>
<dbReference type="PRINTS" id="PR00420">
    <property type="entry name" value="RNGMNOXGNASE"/>
</dbReference>
<feature type="domain" description="FAD-binding" evidence="11">
    <location>
        <begin position="7"/>
        <end position="172"/>
    </location>
</feature>
<dbReference type="PANTHER" id="PTHR47356">
    <property type="entry name" value="FAD-DEPENDENT MONOOXYGENASE ASQG-RELATED"/>
    <property type="match status" value="1"/>
</dbReference>
<evidence type="ECO:0000256" key="10">
    <source>
        <dbReference type="ARBA" id="ARBA00023136"/>
    </source>
</evidence>
<evidence type="ECO:0000259" key="11">
    <source>
        <dbReference type="Pfam" id="PF01494"/>
    </source>
</evidence>
<keyword evidence="6" id="KW-0274">FAD</keyword>
<evidence type="ECO:0000256" key="1">
    <source>
        <dbReference type="ARBA" id="ARBA00001974"/>
    </source>
</evidence>
<keyword evidence="13" id="KW-1185">Reference proteome</keyword>
<protein>
    <submittedName>
        <fullName evidence="12">Zeaxanthin chloroplastic</fullName>
    </submittedName>
</protein>
<evidence type="ECO:0000256" key="8">
    <source>
        <dbReference type="ARBA" id="ARBA00023002"/>
    </source>
</evidence>
<evidence type="ECO:0000256" key="5">
    <source>
        <dbReference type="ARBA" id="ARBA00022692"/>
    </source>
</evidence>
<comment type="caution">
    <text evidence="12">The sequence shown here is derived from an EMBL/GenBank/DDBJ whole genome shotgun (WGS) entry which is preliminary data.</text>
</comment>
<dbReference type="OrthoDB" id="16820at2759"/>
<evidence type="ECO:0000256" key="2">
    <source>
        <dbReference type="ARBA" id="ARBA00004370"/>
    </source>
</evidence>
<evidence type="ECO:0000256" key="4">
    <source>
        <dbReference type="ARBA" id="ARBA00022630"/>
    </source>
</evidence>
<dbReference type="GO" id="GO:0071949">
    <property type="term" value="F:FAD binding"/>
    <property type="evidence" value="ECO:0007669"/>
    <property type="project" value="InterPro"/>
</dbReference>
<reference evidence="12 13" key="1">
    <citation type="submission" date="2020-05" db="EMBL/GenBank/DDBJ databases">
        <title>Identification and distribution of gene clusters putatively required for synthesis of sphingolipid metabolism inhibitors in phylogenetically diverse species of the filamentous fungus Fusarium.</title>
        <authorList>
            <person name="Kim H.-S."/>
            <person name="Busman M."/>
            <person name="Brown D.W."/>
            <person name="Divon H."/>
            <person name="Uhlig S."/>
            <person name="Proctor R.H."/>
        </authorList>
    </citation>
    <scope>NUCLEOTIDE SEQUENCE [LARGE SCALE GENOMIC DNA]</scope>
    <source>
        <strain evidence="12 13">NRRL 20693</strain>
    </source>
</reference>
<dbReference type="GO" id="GO:0004497">
    <property type="term" value="F:monooxygenase activity"/>
    <property type="evidence" value="ECO:0007669"/>
    <property type="project" value="UniProtKB-KW"/>
</dbReference>
<dbReference type="AlphaFoldDB" id="A0A8H5X3R3"/>
<dbReference type="InterPro" id="IPR050562">
    <property type="entry name" value="FAD_mOase_fung"/>
</dbReference>
<dbReference type="EMBL" id="JAAGWQ010000001">
    <property type="protein sequence ID" value="KAF5681260.1"/>
    <property type="molecule type" value="Genomic_DNA"/>
</dbReference>
<dbReference type="InterPro" id="IPR002938">
    <property type="entry name" value="FAD-bd"/>
</dbReference>
<proteinExistence type="inferred from homology"/>
<organism evidence="12 13">
    <name type="scientific">Fusarium heterosporum</name>
    <dbReference type="NCBI Taxonomy" id="42747"/>
    <lineage>
        <taxon>Eukaryota</taxon>
        <taxon>Fungi</taxon>
        <taxon>Dikarya</taxon>
        <taxon>Ascomycota</taxon>
        <taxon>Pezizomycotina</taxon>
        <taxon>Sordariomycetes</taxon>
        <taxon>Hypocreomycetidae</taxon>
        <taxon>Hypocreales</taxon>
        <taxon>Nectriaceae</taxon>
        <taxon>Fusarium</taxon>
        <taxon>Fusarium heterosporum species complex</taxon>
    </lineage>
</organism>
<evidence type="ECO:0000256" key="9">
    <source>
        <dbReference type="ARBA" id="ARBA00023033"/>
    </source>
</evidence>
<dbReference type="PANTHER" id="PTHR47356:SF2">
    <property type="entry name" value="FAD-BINDING DOMAIN-CONTAINING PROTEIN-RELATED"/>
    <property type="match status" value="1"/>
</dbReference>
<evidence type="ECO:0000313" key="12">
    <source>
        <dbReference type="EMBL" id="KAF5681260.1"/>
    </source>
</evidence>
<comment type="subcellular location">
    <subcellularLocation>
        <location evidence="2">Membrane</location>
    </subcellularLocation>
</comment>
<dbReference type="GO" id="GO:0016020">
    <property type="term" value="C:membrane"/>
    <property type="evidence" value="ECO:0007669"/>
    <property type="project" value="UniProtKB-SubCell"/>
</dbReference>
<comment type="cofactor">
    <cofactor evidence="1">
        <name>FAD</name>
        <dbReference type="ChEBI" id="CHEBI:57692"/>
    </cofactor>
</comment>
<comment type="similarity">
    <text evidence="3">Belongs to the paxM FAD-dependent monooxygenase family.</text>
</comment>
<gene>
    <name evidence="12" type="ORF">FHETE_49</name>
</gene>
<keyword evidence="7" id="KW-1133">Transmembrane helix</keyword>
<sequence length="692" mass="76295">MVKLERTIIIVGGSVAALSLANMLEKAGIRYIILEAYDEIAPQVGASICVQANGLRILDQLDCADKLISLVDRPIHDSWVRNYDGSILRHHANAQNIFTASHGYPSIFIDRQMLLQILYEKLNNKDSVLTGQKVVSVAELENGVQVTTAKGDVFKGDMVVGADGIYSTVRNEMWRIANNNSPGYFPDDEWSSDKDNVDANTTSRFEPLTGHGGNCAIETAATLFNHLIEDVGPDWSTADLNAAFKTVQDERVERVKWLVADAHKNQQMQAMATPLLAIMAPVLVRLITTPIAFQLSSQKFIGAPRINSLPVPKRDHTFPYDDELFAKPLLSGWLTTSLGIFSQAALFRLASQILPRLKFPTTFGSEPLLRNYTGIKVVDKILTILVAVFGVPLTSNRKASLIQLITFTPLLLSSTLDWTIESYRDGSQGLLTSFPSIFGAIYQLKGIGQIAPLYHMISVCEQGLTGSTGTVAGHPIAKSSVEAIIPGIGLGFVVPTALMLWPFKNAETRQKLIALWQPFPLHVSLIVAGVSGYLRKRNIADQGTESKTDDLRERRETTRSVLDIVYKVGAAGAALIHFWSLYRILRSEDLTFSDVFGDLRSLVSKSYGPTIEDGSIAFFQRDMFLNALSVVTHSIYRTLDLRRLGYITTKEAVSTVLASLAMQPVFGPAAVHMGFLGWREEMFARMSRRISA</sequence>